<dbReference type="AlphaFoldDB" id="A0A1J0EEW1"/>
<dbReference type="Proteomes" id="UP000182567">
    <property type="component" value="Chromosome"/>
</dbReference>
<protein>
    <submittedName>
        <fullName evidence="1">Uncharacterized protein</fullName>
    </submittedName>
</protein>
<sequence length="132" mass="15108">MHGNLRLVYWFKKHSAALIRSAGCRWARRGVHAGGIGGGRAVSLLYFSEFFGEIEVKMSWDERRYKATCGDCGHEGVQVWRSDDWGRTEELWEGFNIVPANDYEFYRKRSEAMIPVCKCGSRNVITSNIPLT</sequence>
<accession>A0A1J0EEW1</accession>
<proteinExistence type="predicted"/>
<name>A0A1J0EEW1_9PSED</name>
<reference evidence="2" key="1">
    <citation type="submission" date="2016-10" db="EMBL/GenBank/DDBJ databases">
        <title>Pseudomonas frederiksbergensis ERGS4:02 complete genome.</title>
        <authorList>
            <person name="Kumar R."/>
            <person name="Acharya V."/>
            <person name="Singh D."/>
        </authorList>
    </citation>
    <scope>NUCLEOTIDE SEQUENCE [LARGE SCALE GENOMIC DNA]</scope>
    <source>
        <strain evidence="2">ERGS4:02</strain>
    </source>
</reference>
<dbReference type="EMBL" id="CP017886">
    <property type="protein sequence ID" value="APC14585.1"/>
    <property type="molecule type" value="Genomic_DNA"/>
</dbReference>
<evidence type="ECO:0000313" key="1">
    <source>
        <dbReference type="EMBL" id="APC14585.1"/>
    </source>
</evidence>
<organism evidence="1 2">
    <name type="scientific">Pseudomonas frederiksbergensis</name>
    <dbReference type="NCBI Taxonomy" id="104087"/>
    <lineage>
        <taxon>Bacteria</taxon>
        <taxon>Pseudomonadati</taxon>
        <taxon>Pseudomonadota</taxon>
        <taxon>Gammaproteobacteria</taxon>
        <taxon>Pseudomonadales</taxon>
        <taxon>Pseudomonadaceae</taxon>
        <taxon>Pseudomonas</taxon>
    </lineage>
</organism>
<evidence type="ECO:0000313" key="2">
    <source>
        <dbReference type="Proteomes" id="UP000182567"/>
    </source>
</evidence>
<gene>
    <name evidence="1" type="ORF">BLL42_02115</name>
</gene>